<feature type="transmembrane region" description="Helical" evidence="1">
    <location>
        <begin position="78"/>
        <end position="99"/>
    </location>
</feature>
<accession>I4A957</accession>
<keyword evidence="1" id="KW-0812">Transmembrane</keyword>
<feature type="transmembrane region" description="Helical" evidence="1">
    <location>
        <begin position="20"/>
        <end position="38"/>
    </location>
</feature>
<sequence length="140" mass="16249">MAKEIYSPVVIRPKEVDYAIKLMLTATALGALVGYLNIPTAPGQDYFQAYIYLIFLGVLINIYFVYHVSRNKDWARKFYIILTLVTFLVYLPQLLAIFVTTPLNGLLQFIDMSIQVLAVYFLMRQESKNWFLLIKKGKRL</sequence>
<reference evidence="2 3" key="2">
    <citation type="journal article" date="2015" name="J. Bacteriol.">
        <title>Genomic, proteomic, and biochemical analysis of the organohalide respiratory pathway in Desulfitobacterium dehalogenans.</title>
        <authorList>
            <person name="Kruse T."/>
            <person name="van de Pas B.A."/>
            <person name="Atteia A."/>
            <person name="Krab K."/>
            <person name="Hagen W.R."/>
            <person name="Goodwin L."/>
            <person name="Chain P."/>
            <person name="Boeren S."/>
            <person name="Maphosa F."/>
            <person name="Schraa G."/>
            <person name="de Vos W.M."/>
            <person name="van der Oost J."/>
            <person name="Smidt H."/>
            <person name="Stams A.J."/>
        </authorList>
    </citation>
    <scope>NUCLEOTIDE SEQUENCE [LARGE SCALE GENOMIC DNA]</scope>
    <source>
        <strain evidence="3">ATCC 51507 / DSM 9161 / JW/IU-DC1</strain>
    </source>
</reference>
<feature type="transmembrane region" description="Helical" evidence="1">
    <location>
        <begin position="105"/>
        <end position="123"/>
    </location>
</feature>
<evidence type="ECO:0000313" key="2">
    <source>
        <dbReference type="EMBL" id="AFM00492.1"/>
    </source>
</evidence>
<protein>
    <submittedName>
        <fullName evidence="2">Uncharacterized protein</fullName>
    </submittedName>
</protein>
<evidence type="ECO:0000313" key="3">
    <source>
        <dbReference type="Proteomes" id="UP000006053"/>
    </source>
</evidence>
<reference evidence="3" key="1">
    <citation type="submission" date="2012-06" db="EMBL/GenBank/DDBJ databases">
        <title>Complete sequence of Desulfitobacterium dehalogenans ATCC 51507.</title>
        <authorList>
            <person name="Lucas S."/>
            <person name="Han J."/>
            <person name="Lapidus A."/>
            <person name="Cheng J.-F."/>
            <person name="Goodwin L."/>
            <person name="Pitluck S."/>
            <person name="Peters L."/>
            <person name="Ovchinnikova G."/>
            <person name="Teshima H."/>
            <person name="Detter J.C."/>
            <person name="Han C."/>
            <person name="Tapia R."/>
            <person name="Land M."/>
            <person name="Hauser L."/>
            <person name="Kyrpides N."/>
            <person name="Ivanova N."/>
            <person name="Pagani I."/>
            <person name="Kruse T."/>
            <person name="de Vos W.M."/>
            <person name="Smidt H."/>
            <person name="Woyke T."/>
        </authorList>
    </citation>
    <scope>NUCLEOTIDE SEQUENCE [LARGE SCALE GENOMIC DNA]</scope>
    <source>
        <strain evidence="3">ATCC 51507 / DSM 9161 / JW/IU-DC1</strain>
    </source>
</reference>
<dbReference type="Proteomes" id="UP000006053">
    <property type="component" value="Chromosome"/>
</dbReference>
<keyword evidence="1" id="KW-0472">Membrane</keyword>
<organism evidence="2 3">
    <name type="scientific">Desulfitobacterium dehalogenans (strain ATCC 51507 / DSM 9161 / JW/IU-DC1)</name>
    <dbReference type="NCBI Taxonomy" id="756499"/>
    <lineage>
        <taxon>Bacteria</taxon>
        <taxon>Bacillati</taxon>
        <taxon>Bacillota</taxon>
        <taxon>Clostridia</taxon>
        <taxon>Eubacteriales</taxon>
        <taxon>Desulfitobacteriaceae</taxon>
        <taxon>Desulfitobacterium</taxon>
    </lineage>
</organism>
<dbReference type="KEGG" id="ddh:Desde_2146"/>
<keyword evidence="3" id="KW-1185">Reference proteome</keyword>
<keyword evidence="1" id="KW-1133">Transmembrane helix</keyword>
<gene>
    <name evidence="2" type="ordered locus">Desde_2146</name>
</gene>
<dbReference type="STRING" id="756499.Desde_2146"/>
<dbReference type="RefSeq" id="WP_014793978.1">
    <property type="nucleotide sequence ID" value="NC_018017.1"/>
</dbReference>
<evidence type="ECO:0000256" key="1">
    <source>
        <dbReference type="SAM" id="Phobius"/>
    </source>
</evidence>
<dbReference type="OrthoDB" id="6025600at2"/>
<feature type="transmembrane region" description="Helical" evidence="1">
    <location>
        <begin position="50"/>
        <end position="66"/>
    </location>
</feature>
<dbReference type="AlphaFoldDB" id="I4A957"/>
<proteinExistence type="predicted"/>
<dbReference type="EMBL" id="CP003348">
    <property type="protein sequence ID" value="AFM00492.1"/>
    <property type="molecule type" value="Genomic_DNA"/>
</dbReference>
<name>I4A957_DESDJ</name>
<dbReference type="HOGENOM" id="CLU_1934640_0_0_9"/>